<dbReference type="EMBL" id="KP211873">
    <property type="protein sequence ID" value="ANV80114.1"/>
    <property type="molecule type" value="Genomic_DNA"/>
</dbReference>
<reference evidence="2" key="2">
    <citation type="journal article" date="2015" name="ISME J.">
        <title>A new class of marine Euryarchaeota group II from the Mediterranean deep chlorophyll maximum.</title>
        <authorList>
            <person name="Martin-Cuadrado A.B."/>
            <person name="Garcia-Heredia I."/>
            <person name="Molto A.G."/>
            <person name="Lopez-Ubeda R."/>
            <person name="Kimes N."/>
            <person name="Lopez-Garcia P."/>
            <person name="Moreira D."/>
            <person name="Rodriguez-Valera F."/>
        </authorList>
    </citation>
    <scope>NUCLEOTIDE SEQUENCE</scope>
</reference>
<sequence>MILPSPKADSPEEEINIQRRNPKRRLLLTIIGVIGLLLVSSNIAVGINSIIPVELCEDTEAPGDIGFEATQTVNGTTFTIIWSMDNLTINQNYTITWDISQNGSQELVDSGSYTWFATGNVHIHLKSVNVQTEPYAWSAELLDENLTIISTTNGDYSSSGVTTMSIIETVKKCEDNPKLKLGEITDYKNLDSWTQTGDGDMLDGMLIMTLSFISLLGLRKKKND</sequence>
<feature type="transmembrane region" description="Helical" evidence="1">
    <location>
        <begin position="201"/>
        <end position="218"/>
    </location>
</feature>
<reference evidence="2" key="1">
    <citation type="submission" date="2014-11" db="EMBL/GenBank/DDBJ databases">
        <authorList>
            <person name="Zhu J."/>
            <person name="Qi W."/>
            <person name="Song R."/>
        </authorList>
    </citation>
    <scope>NUCLEOTIDE SEQUENCE</scope>
</reference>
<organism evidence="2">
    <name type="scientific">uncultured Poseidoniia archaeon</name>
    <dbReference type="NCBI Taxonomy" id="1697135"/>
    <lineage>
        <taxon>Archaea</taxon>
        <taxon>Methanobacteriati</taxon>
        <taxon>Thermoplasmatota</taxon>
        <taxon>Candidatus Poseidoniia</taxon>
        <taxon>environmental samples</taxon>
    </lineage>
</organism>
<name>A0A1B1TCX6_9ARCH</name>
<keyword evidence="1" id="KW-0472">Membrane</keyword>
<evidence type="ECO:0000256" key="1">
    <source>
        <dbReference type="SAM" id="Phobius"/>
    </source>
</evidence>
<evidence type="ECO:0000313" key="2">
    <source>
        <dbReference type="EMBL" id="ANV80114.1"/>
    </source>
</evidence>
<protein>
    <submittedName>
        <fullName evidence="2">Uncharacterized protein</fullName>
    </submittedName>
</protein>
<keyword evidence="1" id="KW-0812">Transmembrane</keyword>
<proteinExistence type="predicted"/>
<accession>A0A1B1TCX6</accession>
<feature type="transmembrane region" description="Helical" evidence="1">
    <location>
        <begin position="26"/>
        <end position="47"/>
    </location>
</feature>
<keyword evidence="1" id="KW-1133">Transmembrane helix</keyword>
<dbReference type="AlphaFoldDB" id="A0A1B1TCX6"/>